<evidence type="ECO:0008006" key="4">
    <source>
        <dbReference type="Google" id="ProtNLM"/>
    </source>
</evidence>
<keyword evidence="1" id="KW-0812">Transmembrane</keyword>
<organism evidence="2 3">
    <name type="scientific">Marine Group III euryarchaeote CG-Bathy1</name>
    <dbReference type="NCBI Taxonomy" id="1889001"/>
    <lineage>
        <taxon>Archaea</taxon>
        <taxon>Methanobacteriati</taxon>
        <taxon>Thermoplasmatota</taxon>
        <taxon>Thermoplasmata</taxon>
        <taxon>Candidatus Thermoprofundales</taxon>
    </lineage>
</organism>
<dbReference type="EMBL" id="MIYU01000016">
    <property type="protein sequence ID" value="OIR15666.1"/>
    <property type="molecule type" value="Genomic_DNA"/>
</dbReference>
<sequence>MSISDRTGLILLIASLSIFSLFIFPIFQEEIERGPQLSAYGEDWNDISDFRTQLGINTEYNVSAILSNPAILEDIDTPSESLLIIAGAESPYSDIELDIIADYFLRGGNALVLGDFDYSNSVADLFPIEFTNLKVWDENYRDNVSLIEIDAFVQQREYQILLNEPSTLEIAKPTEPLKKNFWGSDFGLFRTSVFASTSANSWLDLDEDGYVSGGDTSAPDTGFPVGISCEILDTSSKTRGTVVFISDSSFLVDGMLSNEVNNSAFAMDLINTLIPQNGTILFDESRHSQDGLGSSLYKTALGFYFLLSGDTQILQIIRFNVLISVLIFTLVLSVRQPKPTRWRHPYFMDPEVNLGRYRPLKVQDLQDVLLERLRLKYNVYEFDSLDFHSRLRTIENVVKRYKIVLDLELIKLLIKPDQIPKTRYRKIAKNIQELSL</sequence>
<protein>
    <recommendedName>
        <fullName evidence="4">DUF4350 domain-containing protein</fullName>
    </recommendedName>
</protein>
<keyword evidence="1" id="KW-1133">Transmembrane helix</keyword>
<proteinExistence type="predicted"/>
<evidence type="ECO:0000313" key="2">
    <source>
        <dbReference type="EMBL" id="OIR15666.1"/>
    </source>
</evidence>
<name>A0A1J5T474_9ARCH</name>
<dbReference type="AlphaFoldDB" id="A0A1J5T474"/>
<feature type="transmembrane region" description="Helical" evidence="1">
    <location>
        <begin position="316"/>
        <end position="334"/>
    </location>
</feature>
<reference evidence="2 3" key="1">
    <citation type="submission" date="2016-08" db="EMBL/GenBank/DDBJ databases">
        <title>New Insights into Marine Group III Euryarchaeota, from dark to light.</title>
        <authorList>
            <person name="Haro-Moreno J.M."/>
            <person name="Rodriguez-Valera F."/>
            <person name="Lopez-Garcia P."/>
            <person name="Moreira D."/>
            <person name="Martin-Cuadrado A.B."/>
        </authorList>
    </citation>
    <scope>NUCLEOTIDE SEQUENCE [LARGE SCALE GENOMIC DNA]</scope>
    <source>
        <strain evidence="2">CG-Bathy1</strain>
    </source>
</reference>
<evidence type="ECO:0000313" key="3">
    <source>
        <dbReference type="Proteomes" id="UP000183815"/>
    </source>
</evidence>
<comment type="caution">
    <text evidence="2">The sequence shown here is derived from an EMBL/GenBank/DDBJ whole genome shotgun (WGS) entry which is preliminary data.</text>
</comment>
<feature type="transmembrane region" description="Helical" evidence="1">
    <location>
        <begin position="7"/>
        <end position="27"/>
    </location>
</feature>
<gene>
    <name evidence="2" type="ORF">BEU04_01840</name>
</gene>
<accession>A0A1J5T474</accession>
<keyword evidence="1" id="KW-0472">Membrane</keyword>
<evidence type="ECO:0000256" key="1">
    <source>
        <dbReference type="SAM" id="Phobius"/>
    </source>
</evidence>
<dbReference type="Proteomes" id="UP000183815">
    <property type="component" value="Unassembled WGS sequence"/>
</dbReference>